<evidence type="ECO:0000256" key="1">
    <source>
        <dbReference type="SAM" id="MobiDB-lite"/>
    </source>
</evidence>
<feature type="compositionally biased region" description="Basic and acidic residues" evidence="1">
    <location>
        <begin position="245"/>
        <end position="264"/>
    </location>
</feature>
<dbReference type="Proteomes" id="UP000015453">
    <property type="component" value="Unassembled WGS sequence"/>
</dbReference>
<comment type="caution">
    <text evidence="2">The sequence shown here is derived from an EMBL/GenBank/DDBJ whole genome shotgun (WGS) entry which is preliminary data.</text>
</comment>
<dbReference type="AlphaFoldDB" id="S8C4E8"/>
<reference evidence="2 3" key="1">
    <citation type="journal article" date="2013" name="BMC Genomics">
        <title>The miniature genome of a carnivorous plant Genlisea aurea contains a low number of genes and short non-coding sequences.</title>
        <authorList>
            <person name="Leushkin E.V."/>
            <person name="Sutormin R.A."/>
            <person name="Nabieva E.R."/>
            <person name="Penin A.A."/>
            <person name="Kondrashov A.S."/>
            <person name="Logacheva M.D."/>
        </authorList>
    </citation>
    <scope>NUCLEOTIDE SEQUENCE [LARGE SCALE GENOMIC DNA]</scope>
</reference>
<sequence>MDRKGITGDWEPKLLTPADNVSIPLLCIEWLNVLVCMGVETLVKESVGYGSDPKVEGIEDTPIIESVKDDPEAETEESINQLEEYVVHPLNATETDINDKISNDAEASKIVEESNNAETFVEEKVKKIEPETEGTIIASPEVEGSADTEHEIEETITAKNIEDAPVVVAETTVEETVNDEQPPVDLKSVEAAIHIAESETKISEPPTEDEVRDIEVVLTEPERKVGTDISLANDLENTDFDEDASLSRETEEVKLADTSERTSGKPEFACSESVLEKKKLDALENIPDVQAKLVNGVYEDKAEALSTGMTEEIAAKDARIEDIAASEKIITETQVPDVKTEKESSEPVVAEKQVTEDLVKKLKEKADQSLETKLVEERRIADTPVKTLQEEKGAVPISKPARNLRETKTLQDAFHKDDIPAVKKKPSIAKIVKHSFAKAKKAILGKSHNSEATQV</sequence>
<keyword evidence="3" id="KW-1185">Reference proteome</keyword>
<dbReference type="EMBL" id="AUSU01006771">
    <property type="protein sequence ID" value="EPS61534.1"/>
    <property type="molecule type" value="Genomic_DNA"/>
</dbReference>
<gene>
    <name evidence="2" type="ORF">M569_13267</name>
</gene>
<feature type="region of interest" description="Disordered" evidence="1">
    <location>
        <begin position="239"/>
        <end position="270"/>
    </location>
</feature>
<evidence type="ECO:0000313" key="3">
    <source>
        <dbReference type="Proteomes" id="UP000015453"/>
    </source>
</evidence>
<protein>
    <submittedName>
        <fullName evidence="2">Uncharacterized protein</fullName>
    </submittedName>
</protein>
<accession>S8C4E8</accession>
<name>S8C4E8_9LAMI</name>
<organism evidence="2 3">
    <name type="scientific">Genlisea aurea</name>
    <dbReference type="NCBI Taxonomy" id="192259"/>
    <lineage>
        <taxon>Eukaryota</taxon>
        <taxon>Viridiplantae</taxon>
        <taxon>Streptophyta</taxon>
        <taxon>Embryophyta</taxon>
        <taxon>Tracheophyta</taxon>
        <taxon>Spermatophyta</taxon>
        <taxon>Magnoliopsida</taxon>
        <taxon>eudicotyledons</taxon>
        <taxon>Gunneridae</taxon>
        <taxon>Pentapetalae</taxon>
        <taxon>asterids</taxon>
        <taxon>lamiids</taxon>
        <taxon>Lamiales</taxon>
        <taxon>Lentibulariaceae</taxon>
        <taxon>Genlisea</taxon>
    </lineage>
</organism>
<evidence type="ECO:0000313" key="2">
    <source>
        <dbReference type="EMBL" id="EPS61534.1"/>
    </source>
</evidence>
<proteinExistence type="predicted"/>
<dbReference type="OrthoDB" id="914291at2759"/>